<organism evidence="1 2">
    <name type="scientific">Thermosulfuriphilus ammonigenes</name>
    <dbReference type="NCBI Taxonomy" id="1936021"/>
    <lineage>
        <taxon>Bacteria</taxon>
        <taxon>Pseudomonadati</taxon>
        <taxon>Thermodesulfobacteriota</taxon>
        <taxon>Thermodesulfobacteria</taxon>
        <taxon>Thermodesulfobacteriales</taxon>
        <taxon>Thermodesulfobacteriaceae</taxon>
        <taxon>Thermosulfuriphilus</taxon>
    </lineage>
</organism>
<evidence type="ECO:0000313" key="1">
    <source>
        <dbReference type="EMBL" id="QIJ72092.1"/>
    </source>
</evidence>
<gene>
    <name evidence="1" type="ORF">G4V39_07340</name>
</gene>
<evidence type="ECO:0000313" key="2">
    <source>
        <dbReference type="Proteomes" id="UP000502179"/>
    </source>
</evidence>
<dbReference type="EMBL" id="CP048877">
    <property type="protein sequence ID" value="QIJ72092.1"/>
    <property type="molecule type" value="Genomic_DNA"/>
</dbReference>
<dbReference type="AlphaFoldDB" id="A0A6G7PWQ9"/>
<protein>
    <submittedName>
        <fullName evidence="1">Uncharacterized protein</fullName>
    </submittedName>
</protein>
<proteinExistence type="predicted"/>
<reference evidence="1 2" key="1">
    <citation type="submission" date="2020-02" db="EMBL/GenBank/DDBJ databases">
        <title>Genome analysis of Thermosulfuriphilus ammonigenes ST65T, an anaerobic thermophilic chemolithoautotrophic bacterium isolated from a deep-sea hydrothermal vent.</title>
        <authorList>
            <person name="Slobodkina G."/>
            <person name="Allioux M."/>
            <person name="Merkel A."/>
            <person name="Alain K."/>
            <person name="Jebbar M."/>
            <person name="Slobodkin A."/>
        </authorList>
    </citation>
    <scope>NUCLEOTIDE SEQUENCE [LARGE SCALE GENOMIC DNA]</scope>
    <source>
        <strain evidence="1 2">ST65</strain>
    </source>
</reference>
<dbReference type="KEGG" id="tav:G4V39_07340"/>
<dbReference type="Proteomes" id="UP000502179">
    <property type="component" value="Chromosome"/>
</dbReference>
<dbReference type="RefSeq" id="WP_166032309.1">
    <property type="nucleotide sequence ID" value="NZ_CP048877.1"/>
</dbReference>
<accession>A0A6G7PWQ9</accession>
<sequence length="134" mass="15221">MYQTFGSPLAQFWWHQKSKLLFVGLLLLGIMGAVALGPFFPLLVLAILPLALLLSRSKEETEDHARSQTIDWAAWQEILGTNLKERHRPSDFFYIGLCLLSAFVLGPFVVIPLTFAVLFLMKKAQTEPVSIRYR</sequence>
<keyword evidence="2" id="KW-1185">Reference proteome</keyword>
<name>A0A6G7PWQ9_9BACT</name>